<protein>
    <submittedName>
        <fullName evidence="2">Transcriptional regulator, MarR family</fullName>
    </submittedName>
</protein>
<proteinExistence type="predicted"/>
<dbReference type="AlphaFoldDB" id="A0A6J4TQC9"/>
<feature type="region of interest" description="Disordered" evidence="1">
    <location>
        <begin position="1"/>
        <end position="159"/>
    </location>
</feature>
<reference evidence="2" key="1">
    <citation type="submission" date="2020-02" db="EMBL/GenBank/DDBJ databases">
        <authorList>
            <person name="Meier V. D."/>
        </authorList>
    </citation>
    <scope>NUCLEOTIDE SEQUENCE</scope>
    <source>
        <strain evidence="2">AVDCRST_MAG85</strain>
    </source>
</reference>
<sequence length="159" mass="16351">CRRPNASPSRGGSCRSRSPSRPSSPAASPSAASTTCARPRRRSSSTSLPRAPACPSSPTAPASPGSRWPSRSPHWSAPATSSACPTRPTAARGSSRSPTAAGRPSTQGFRSSPTSSPAGHATWDRASTQRSPTLSRRSPRRRSGGTSFAVLVEAASGER</sequence>
<name>A0A6J4TQC9_9ACTN</name>
<evidence type="ECO:0000256" key="1">
    <source>
        <dbReference type="SAM" id="MobiDB-lite"/>
    </source>
</evidence>
<dbReference type="EMBL" id="CADCVT010000390">
    <property type="protein sequence ID" value="CAA9529301.1"/>
    <property type="molecule type" value="Genomic_DNA"/>
</dbReference>
<feature type="compositionally biased region" description="Low complexity" evidence="1">
    <location>
        <begin position="44"/>
        <end position="66"/>
    </location>
</feature>
<organism evidence="2">
    <name type="scientific">uncultured Solirubrobacteraceae bacterium</name>
    <dbReference type="NCBI Taxonomy" id="1162706"/>
    <lineage>
        <taxon>Bacteria</taxon>
        <taxon>Bacillati</taxon>
        <taxon>Actinomycetota</taxon>
        <taxon>Thermoleophilia</taxon>
        <taxon>Solirubrobacterales</taxon>
        <taxon>Solirubrobacteraceae</taxon>
        <taxon>environmental samples</taxon>
    </lineage>
</organism>
<feature type="compositionally biased region" description="Low complexity" evidence="1">
    <location>
        <begin position="1"/>
        <end position="37"/>
    </location>
</feature>
<feature type="compositionally biased region" description="Polar residues" evidence="1">
    <location>
        <begin position="92"/>
        <end position="117"/>
    </location>
</feature>
<gene>
    <name evidence="2" type="ORF">AVDCRST_MAG85-3523</name>
</gene>
<evidence type="ECO:0000313" key="2">
    <source>
        <dbReference type="EMBL" id="CAA9529301.1"/>
    </source>
</evidence>
<feature type="non-terminal residue" evidence="2">
    <location>
        <position position="159"/>
    </location>
</feature>
<accession>A0A6J4TQC9</accession>
<feature type="non-terminal residue" evidence="2">
    <location>
        <position position="1"/>
    </location>
</feature>